<gene>
    <name evidence="1" type="ORF">FB551_0030</name>
</gene>
<organism evidence="1 2">
    <name type="scientific">Chryseobacterium aquifrigidense</name>
    <dbReference type="NCBI Taxonomy" id="558021"/>
    <lineage>
        <taxon>Bacteria</taxon>
        <taxon>Pseudomonadati</taxon>
        <taxon>Bacteroidota</taxon>
        <taxon>Flavobacteriia</taxon>
        <taxon>Flavobacteriales</taxon>
        <taxon>Weeksellaceae</taxon>
        <taxon>Chryseobacterium group</taxon>
        <taxon>Chryseobacterium</taxon>
    </lineage>
</organism>
<sequence>MKDIFEFTIIIHENLSEYVVDSFIAFIENNSVFWGGGYSENQINGGLYIDESIDININDFIKKFLTFFLHQEIKIDKIEINIEDFYFHSFKYDDFMKIHSSLPIHIGYWEV</sequence>
<dbReference type="RefSeq" id="WP_142013877.1">
    <property type="nucleotide sequence ID" value="NZ_VFPD01000001.1"/>
</dbReference>
<accession>A0A543EFK9</accession>
<dbReference type="Proteomes" id="UP000316437">
    <property type="component" value="Unassembled WGS sequence"/>
</dbReference>
<dbReference type="EMBL" id="VFPD01000001">
    <property type="protein sequence ID" value="TQM20368.1"/>
    <property type="molecule type" value="Genomic_DNA"/>
</dbReference>
<dbReference type="AlphaFoldDB" id="A0A543EFK9"/>
<proteinExistence type="predicted"/>
<protein>
    <submittedName>
        <fullName evidence="1">Uncharacterized protein</fullName>
    </submittedName>
</protein>
<reference evidence="1 2" key="1">
    <citation type="submission" date="2019-06" db="EMBL/GenBank/DDBJ databases">
        <title>Sorghum-associated microbial communities from plants grown in Nebraska, USA.</title>
        <authorList>
            <person name="Schachtman D."/>
        </authorList>
    </citation>
    <scope>NUCLEOTIDE SEQUENCE [LARGE SCALE GENOMIC DNA]</scope>
    <source>
        <strain evidence="1 2">110</strain>
    </source>
</reference>
<name>A0A543EFK9_9FLAO</name>
<evidence type="ECO:0000313" key="1">
    <source>
        <dbReference type="EMBL" id="TQM20368.1"/>
    </source>
</evidence>
<comment type="caution">
    <text evidence="1">The sequence shown here is derived from an EMBL/GenBank/DDBJ whole genome shotgun (WGS) entry which is preliminary data.</text>
</comment>
<keyword evidence="2" id="KW-1185">Reference proteome</keyword>
<evidence type="ECO:0000313" key="2">
    <source>
        <dbReference type="Proteomes" id="UP000316437"/>
    </source>
</evidence>